<evidence type="ECO:0000256" key="4">
    <source>
        <dbReference type="ARBA" id="ARBA00023054"/>
    </source>
</evidence>
<feature type="region of interest" description="Disordered" evidence="6">
    <location>
        <begin position="555"/>
        <end position="584"/>
    </location>
</feature>
<keyword evidence="7" id="KW-0812">Transmembrane</keyword>
<feature type="domain" description="Beta-catenin-like protein 1 N-terminal" evidence="8">
    <location>
        <begin position="1086"/>
        <end position="1193"/>
    </location>
</feature>
<dbReference type="InterPro" id="IPR016024">
    <property type="entry name" value="ARM-type_fold"/>
</dbReference>
<feature type="region of interest" description="Disordered" evidence="6">
    <location>
        <begin position="758"/>
        <end position="1053"/>
    </location>
</feature>
<keyword evidence="5" id="KW-0539">Nucleus</keyword>
<evidence type="ECO:0000256" key="6">
    <source>
        <dbReference type="SAM" id="MobiDB-lite"/>
    </source>
</evidence>
<protein>
    <recommendedName>
        <fullName evidence="8">Beta-catenin-like protein 1 N-terminal domain-containing protein</fullName>
    </recommendedName>
</protein>
<keyword evidence="3" id="KW-0677">Repeat</keyword>
<keyword evidence="10" id="KW-1185">Reference proteome</keyword>
<evidence type="ECO:0000313" key="10">
    <source>
        <dbReference type="Proteomes" id="UP001230188"/>
    </source>
</evidence>
<dbReference type="SMART" id="SM01156">
    <property type="entry name" value="DUF1716"/>
    <property type="match status" value="1"/>
</dbReference>
<keyword evidence="4" id="KW-0175">Coiled coil</keyword>
<accession>A0AAD7XJL7</accession>
<dbReference type="Pfam" id="PF08216">
    <property type="entry name" value="CTNNBL"/>
    <property type="match status" value="1"/>
</dbReference>
<dbReference type="PANTHER" id="PTHR14978">
    <property type="entry name" value="BETA-CATENIN-LIKE PROTEIN 1 NUCLEAR ASSOCIATED PROTEIN"/>
    <property type="match status" value="1"/>
</dbReference>
<dbReference type="PANTHER" id="PTHR14978:SF0">
    <property type="entry name" value="BETA-CATENIN-LIKE PROTEIN 1"/>
    <property type="match status" value="1"/>
</dbReference>
<feature type="compositionally biased region" description="Acidic residues" evidence="6">
    <location>
        <begin position="721"/>
        <end position="733"/>
    </location>
</feature>
<feature type="compositionally biased region" description="Acidic residues" evidence="6">
    <location>
        <begin position="897"/>
        <end position="925"/>
    </location>
</feature>
<feature type="region of interest" description="Disordered" evidence="6">
    <location>
        <begin position="721"/>
        <end position="745"/>
    </location>
</feature>
<dbReference type="Proteomes" id="UP001230188">
    <property type="component" value="Unassembled WGS sequence"/>
</dbReference>
<comment type="caution">
    <text evidence="9">The sequence shown here is derived from an EMBL/GenBank/DDBJ whole genome shotgun (WGS) entry which is preliminary data.</text>
</comment>
<feature type="compositionally biased region" description="Acidic residues" evidence="6">
    <location>
        <begin position="939"/>
        <end position="949"/>
    </location>
</feature>
<evidence type="ECO:0000313" key="9">
    <source>
        <dbReference type="EMBL" id="KAJ8600766.1"/>
    </source>
</evidence>
<feature type="compositionally biased region" description="Acidic residues" evidence="6">
    <location>
        <begin position="801"/>
        <end position="813"/>
    </location>
</feature>
<feature type="compositionally biased region" description="Acidic residues" evidence="6">
    <location>
        <begin position="758"/>
        <end position="769"/>
    </location>
</feature>
<feature type="transmembrane region" description="Helical" evidence="7">
    <location>
        <begin position="511"/>
        <end position="537"/>
    </location>
</feature>
<dbReference type="Gene3D" id="1.25.10.10">
    <property type="entry name" value="Leucine-rich Repeat Variant"/>
    <property type="match status" value="1"/>
</dbReference>
<reference evidence="9" key="1">
    <citation type="submission" date="2023-01" db="EMBL/GenBank/DDBJ databases">
        <title>Metagenome sequencing of chrysophaentin producing Chrysophaeum taylorii.</title>
        <authorList>
            <person name="Davison J."/>
            <person name="Bewley C."/>
        </authorList>
    </citation>
    <scope>NUCLEOTIDE SEQUENCE</scope>
    <source>
        <strain evidence="9">NIES-1699</strain>
    </source>
</reference>
<feature type="compositionally biased region" description="Acidic residues" evidence="6">
    <location>
        <begin position="556"/>
        <end position="566"/>
    </location>
</feature>
<dbReference type="SUPFAM" id="SSF48371">
    <property type="entry name" value="ARM repeat"/>
    <property type="match status" value="1"/>
</dbReference>
<sequence length="1625" mass="180254">MSSDLDIVRCNSIDSLQSSDTGFSSFESDEDEDANFKVGHALLRNFRLNVTEALQSFSNLRRHSLTFAAAALVPTMSIVLQQRLELTDAIADIEARIKMRMMPGGDAARRGSDAEMNAIVQHVKVILAHHDAYWDLDPDAPDWHRKFATKVLGVLLESLRIAKMWNERLARFESEMNEAKVIRALYQLKVIEALELRGEQNLYIHEMKLQDRLEGHHGQSLETRTRDQKGAALFVALGACICAFLFLLQFGRVSGKSQMQLWVWGSVFSLVLILFVFESIRILMIWFYVPSLLIPRLSHIGDPLTMSVPRFRMTLAVQPADIVDSRLVLQVMRSPLVPDEVKQTFRQRFYHSQRMSSNQRQRYASMMSDLASTFEVVSDKTMWRKANEHYCLFGCDDSLSRLLDAAALVCECELDHQESDHRLVNRAYREANAKRWELAHLESVAHALRWRPPLSLNAQTFLTAMILNTSDDIQDLVIEEATNIAAFSFIYFIGRVSAGPTQFRHTIGASAVLLVAFIIVFLCCLWASRIALVPLAISAKKRVVRYCRRGNQPEIELSDSSETGDNESEKWSDDKSETSESDDEICVMESSSFDGATIHIEDEIQGSQKLILKSTFLSAISELNENGQAIDDDIWDVGDGYDSPTEDDDEILEKAPSRLEPSATVLWETPSDDVDESSVSTVSADKNVRAFVPSRRCSNESNWYLESVMGYSVLRRLDTIEEEEEEEDDEDGDLMSVLGSDNSERRFDDDVHNVFQFEEEGEVVDDEALTLDPFWHDDDDVEEEDDGPPIQSSRMDSVSLPDDDGGAEDDDDCQPQSPRLDSCSCEDEDDGVVDDINQRTDSPLMMDFTLPNDDDCVEGDDDRQPQLRRRDSLLLDNDGAEGGVNWQAQRSSHSCLADDDGAEDGDCVEDDDAAKDEVDDDDDDSQPLSRHSDSCLSKDDDDADYDGDGDVDRQTQMPHLDSLDSSCSHNDGGVEADREPQSPRVDSLLLENHSTDKNLQARRSSHLDCYLPDDDGVEEDDEDWQPRSPRFESGGPDAENDEDSQAPRFEGARPQYVFTTRDEGTGYYLEERPVSREAKRVKFDEAAIEAEEVAAIIRKGEEVEVREVDSEAVKRLLLQLEKKMLVNRQLRVKYVDEPRRFVDSEVDLDEAIKQSSLLAAAPELYGVVVACGGCASIASLLSHENGDVRASACGLLYDLTEVDDGADAASVEGTRVLSKALVESEVVELLGAALERFDETTEESQGTHDALGVFEHLLSEDVDAVRPEAAFASCGAFLVRRVKKPSFDANKLYASEVLAILLQRSEGAARALAAAEDEAGANGVDALLQACNYYRKRSPGDGDEDECLENIFDALFASLAGAPATNVPLFVEAEGVELMLRCAKEGRRAAACALKVLDAALSSLAPSNDAACAATRLVDAGGLKIVFPALMGKGPARGPRLRGTKKRAKRRADDRRDCEERVLSILASLCFYATPAAPRDAQARLVAKFKEPGKIPRLAHLAAKFSEDLGNQRRQEADLPVNDDDPDRLKSHARLLRAGGHALRLVAVALAFSLANSPACRASLRDNTLKPSDLVHLLAEFAAELDDQGKDHLDDDDDDARAARRVAALRAVALRDWAAALAALD</sequence>
<dbReference type="InterPro" id="IPR011989">
    <property type="entry name" value="ARM-like"/>
</dbReference>
<dbReference type="InterPro" id="IPR013180">
    <property type="entry name" value="CTNNBL1_N"/>
</dbReference>
<keyword evidence="2" id="KW-0597">Phosphoprotein</keyword>
<feature type="compositionally biased region" description="Acidic residues" evidence="6">
    <location>
        <begin position="777"/>
        <end position="787"/>
    </location>
</feature>
<evidence type="ECO:0000256" key="3">
    <source>
        <dbReference type="ARBA" id="ARBA00022737"/>
    </source>
</evidence>
<feature type="compositionally biased region" description="Acidic residues" evidence="6">
    <location>
        <begin position="852"/>
        <end position="861"/>
    </location>
</feature>
<name>A0AAD7XJL7_9STRA</name>
<dbReference type="GO" id="GO:0010467">
    <property type="term" value="P:gene expression"/>
    <property type="evidence" value="ECO:0007669"/>
    <property type="project" value="UniProtKB-ARBA"/>
</dbReference>
<feature type="compositionally biased region" description="Basic and acidic residues" evidence="6">
    <location>
        <begin position="862"/>
        <end position="873"/>
    </location>
</feature>
<comment type="subcellular location">
    <subcellularLocation>
        <location evidence="1">Nucleus</location>
    </subcellularLocation>
</comment>
<evidence type="ECO:0000259" key="8">
    <source>
        <dbReference type="SMART" id="SM01156"/>
    </source>
</evidence>
<evidence type="ECO:0000256" key="2">
    <source>
        <dbReference type="ARBA" id="ARBA00022553"/>
    </source>
</evidence>
<feature type="compositionally biased region" description="Acidic residues" evidence="6">
    <location>
        <begin position="824"/>
        <end position="833"/>
    </location>
</feature>
<organism evidence="9 10">
    <name type="scientific">Chrysophaeum taylorii</name>
    <dbReference type="NCBI Taxonomy" id="2483200"/>
    <lineage>
        <taxon>Eukaryota</taxon>
        <taxon>Sar</taxon>
        <taxon>Stramenopiles</taxon>
        <taxon>Ochrophyta</taxon>
        <taxon>Pelagophyceae</taxon>
        <taxon>Pelagomonadales</taxon>
        <taxon>Pelagomonadaceae</taxon>
        <taxon>Chrysophaeum</taxon>
    </lineage>
</organism>
<keyword evidence="7" id="KW-0472">Membrane</keyword>
<feature type="compositionally biased region" description="Basic and acidic residues" evidence="6">
    <location>
        <begin position="567"/>
        <end position="578"/>
    </location>
</feature>
<keyword evidence="7" id="KW-1133">Transmembrane helix</keyword>
<feature type="compositionally biased region" description="Acidic residues" evidence="6">
    <location>
        <begin position="1011"/>
        <end position="1023"/>
    </location>
</feature>
<feature type="transmembrane region" description="Helical" evidence="7">
    <location>
        <begin position="231"/>
        <end position="250"/>
    </location>
</feature>
<dbReference type="InterPro" id="IPR039678">
    <property type="entry name" value="CTNNBL1"/>
</dbReference>
<dbReference type="EMBL" id="JAQMWT010000479">
    <property type="protein sequence ID" value="KAJ8600766.1"/>
    <property type="molecule type" value="Genomic_DNA"/>
</dbReference>
<gene>
    <name evidence="9" type="ORF">CTAYLR_006105</name>
</gene>
<feature type="transmembrane region" description="Helical" evidence="7">
    <location>
        <begin position="262"/>
        <end position="289"/>
    </location>
</feature>
<dbReference type="GO" id="GO:0005681">
    <property type="term" value="C:spliceosomal complex"/>
    <property type="evidence" value="ECO:0007669"/>
    <property type="project" value="TreeGrafter"/>
</dbReference>
<evidence type="ECO:0000256" key="7">
    <source>
        <dbReference type="SAM" id="Phobius"/>
    </source>
</evidence>
<dbReference type="FunFam" id="1.25.10.10:FF:001136">
    <property type="entry name" value="Beta-catenin-like protein 1"/>
    <property type="match status" value="1"/>
</dbReference>
<evidence type="ECO:0000256" key="1">
    <source>
        <dbReference type="ARBA" id="ARBA00004123"/>
    </source>
</evidence>
<evidence type="ECO:0000256" key="5">
    <source>
        <dbReference type="ARBA" id="ARBA00023242"/>
    </source>
</evidence>
<proteinExistence type="predicted"/>